<dbReference type="OrthoDB" id="4499611at2"/>
<feature type="region of interest" description="Disordered" evidence="1">
    <location>
        <begin position="58"/>
        <end position="78"/>
    </location>
</feature>
<dbReference type="AlphaFoldDB" id="A0A4U0NJT2"/>
<gene>
    <name evidence="2" type="ORF">FCH28_15920</name>
</gene>
<protein>
    <submittedName>
        <fullName evidence="2">Uncharacterized protein</fullName>
    </submittedName>
</protein>
<feature type="compositionally biased region" description="Low complexity" evidence="1">
    <location>
        <begin position="68"/>
        <end position="78"/>
    </location>
</feature>
<dbReference type="Proteomes" id="UP000308697">
    <property type="component" value="Unassembled WGS sequence"/>
</dbReference>
<sequence length="78" mass="8122">MTATFSAPIAWGEKGNVEAGLGHILFRRAGEFLERGVAAEGIPKPITNAVTGGKSIGYQGADKGKPSTTRCTTEELTT</sequence>
<proteinExistence type="predicted"/>
<keyword evidence="3" id="KW-1185">Reference proteome</keyword>
<accession>A0A4U0NJT2</accession>
<evidence type="ECO:0000313" key="2">
    <source>
        <dbReference type="EMBL" id="TJZ54579.1"/>
    </source>
</evidence>
<reference evidence="2 3" key="1">
    <citation type="submission" date="2019-04" db="EMBL/GenBank/DDBJ databases">
        <title>Streptomyces piniterrae sp. nov., a heliquinomycin-producing actinomycete isolated from rhizosphere soil of Pinus yunnanensis.</title>
        <authorList>
            <person name="Zhuang X."/>
            <person name="Zhao J."/>
        </authorList>
    </citation>
    <scope>NUCLEOTIDE SEQUENCE [LARGE SCALE GENOMIC DNA]</scope>
    <source>
        <strain evidence="3">jys28</strain>
    </source>
</reference>
<name>A0A4U0NJT2_9ACTN</name>
<dbReference type="EMBL" id="SUMB01000004">
    <property type="protein sequence ID" value="TJZ54579.1"/>
    <property type="molecule type" value="Genomic_DNA"/>
</dbReference>
<organism evidence="2 3">
    <name type="scientific">Streptomyces piniterrae</name>
    <dbReference type="NCBI Taxonomy" id="2571125"/>
    <lineage>
        <taxon>Bacteria</taxon>
        <taxon>Bacillati</taxon>
        <taxon>Actinomycetota</taxon>
        <taxon>Actinomycetes</taxon>
        <taxon>Kitasatosporales</taxon>
        <taxon>Streptomycetaceae</taxon>
        <taxon>Streptomyces</taxon>
    </lineage>
</organism>
<comment type="caution">
    <text evidence="2">The sequence shown here is derived from an EMBL/GenBank/DDBJ whole genome shotgun (WGS) entry which is preliminary data.</text>
</comment>
<evidence type="ECO:0000313" key="3">
    <source>
        <dbReference type="Proteomes" id="UP000308697"/>
    </source>
</evidence>
<evidence type="ECO:0000256" key="1">
    <source>
        <dbReference type="SAM" id="MobiDB-lite"/>
    </source>
</evidence>